<dbReference type="SUPFAM" id="SSF48403">
    <property type="entry name" value="Ankyrin repeat"/>
    <property type="match status" value="1"/>
</dbReference>
<dbReference type="InterPro" id="IPR002110">
    <property type="entry name" value="Ankyrin_rpt"/>
</dbReference>
<evidence type="ECO:0000259" key="6">
    <source>
        <dbReference type="Pfam" id="PF24883"/>
    </source>
</evidence>
<evidence type="ECO:0000259" key="5">
    <source>
        <dbReference type="Pfam" id="PF22939"/>
    </source>
</evidence>
<dbReference type="Pfam" id="PF05057">
    <property type="entry name" value="DUF676"/>
    <property type="match status" value="1"/>
</dbReference>
<dbReference type="Pfam" id="PF24883">
    <property type="entry name" value="NPHP3_N"/>
    <property type="match status" value="1"/>
</dbReference>
<dbReference type="Proteomes" id="UP000042958">
    <property type="component" value="Unassembled WGS sequence"/>
</dbReference>
<evidence type="ECO:0000256" key="3">
    <source>
        <dbReference type="PROSITE-ProRule" id="PRU00023"/>
    </source>
</evidence>
<dbReference type="STRING" id="104259.A0A0F7TQ53"/>
<feature type="repeat" description="ANK" evidence="3">
    <location>
        <begin position="911"/>
        <end position="943"/>
    </location>
</feature>
<dbReference type="OrthoDB" id="163438at2759"/>
<feature type="domain" description="DUF676" evidence="4">
    <location>
        <begin position="72"/>
        <end position="203"/>
    </location>
</feature>
<comment type="similarity">
    <text evidence="1">Belongs to the putative lipase ROG1 family.</text>
</comment>
<dbReference type="EMBL" id="CDHK01000006">
    <property type="protein sequence ID" value="CEJ58923.1"/>
    <property type="molecule type" value="Genomic_DNA"/>
</dbReference>
<dbReference type="SUPFAM" id="SSF53474">
    <property type="entry name" value="alpha/beta-Hydrolases"/>
    <property type="match status" value="1"/>
</dbReference>
<dbReference type="SMART" id="SM00248">
    <property type="entry name" value="ANK"/>
    <property type="match status" value="4"/>
</dbReference>
<dbReference type="InterPro" id="IPR029058">
    <property type="entry name" value="AB_hydrolase_fold"/>
</dbReference>
<dbReference type="PROSITE" id="PS50088">
    <property type="entry name" value="ANK_REPEAT"/>
    <property type="match status" value="3"/>
</dbReference>
<dbReference type="GO" id="GO:0072330">
    <property type="term" value="P:monocarboxylic acid biosynthetic process"/>
    <property type="evidence" value="ECO:0007669"/>
    <property type="project" value="UniProtKB-ARBA"/>
</dbReference>
<reference evidence="8" key="1">
    <citation type="journal article" date="2015" name="Genome Announc.">
        <title>Draft genome sequence of the fungus Penicillium brasilianum MG11.</title>
        <authorList>
            <person name="Horn F."/>
            <person name="Linde J."/>
            <person name="Mattern D.J."/>
            <person name="Walther G."/>
            <person name="Guthke R."/>
            <person name="Brakhage A.A."/>
            <person name="Valiante V."/>
        </authorList>
    </citation>
    <scope>NUCLEOTIDE SEQUENCE [LARGE SCALE GENOMIC DNA]</scope>
    <source>
        <strain evidence="8">MG11</strain>
    </source>
</reference>
<keyword evidence="3" id="KW-0040">ANK repeat</keyword>
<feature type="repeat" description="ANK" evidence="3">
    <location>
        <begin position="944"/>
        <end position="976"/>
    </location>
</feature>
<dbReference type="InterPro" id="IPR036770">
    <property type="entry name" value="Ankyrin_rpt-contain_sf"/>
</dbReference>
<dbReference type="Gene3D" id="3.40.50.300">
    <property type="entry name" value="P-loop containing nucleotide triphosphate hydrolases"/>
    <property type="match status" value="1"/>
</dbReference>
<dbReference type="SUPFAM" id="SSF52540">
    <property type="entry name" value="P-loop containing nucleoside triphosphate hydrolases"/>
    <property type="match status" value="1"/>
</dbReference>
<dbReference type="GO" id="GO:0017000">
    <property type="term" value="P:antibiotic biosynthetic process"/>
    <property type="evidence" value="ECO:0007669"/>
    <property type="project" value="UniProtKB-ARBA"/>
</dbReference>
<evidence type="ECO:0000313" key="8">
    <source>
        <dbReference type="Proteomes" id="UP000042958"/>
    </source>
</evidence>
<sequence length="1002" mass="112869">MALRRFKFLAREYSEGQAKKCDEAVRRTLINLAITEIVFNHLTPQAIQLSEEQYGLFTLSSVSENNRHQVDVIAVHGLDGHPFKTWQHSNGKVWLADFLPAQLPNARIMTYGYNSSVLVSKSVAGIDDFATDLLFRISMERQCAAEKARPIIFVCHSMGGLVVKKALILAHERSSAHGALLRNVFGVIFLGTPHRGSRIASWASIVASAARAAQLGTNTNSALVTLLSSNSNALWDISTQFVERAEGLDIRTFYETELMEGMHSLIVDIDSARLNLPNELAIPIGANHRDMCKYPSINSQRYRPVWGALQEMAESAINHGQEIPELHQKILACLHRTDYEEYKETIDTPVEGTCTWFLKNFKFQDWLHEEGSSALWVSGDAGSGKTVLSTFLIDSLREKLSKWSSPTTVCYFFCDEKLESQNDGSAILAGLLHQIFCSNSKLIHHAENRFKTNNTRITRGFQSLWTIFKAVCEDPFAGNFICVVDGLDECDESSGRQFIERITSYVTSKSRSDISSIKVFMTSRGDKSIEDSFRSFDNIRIRAEDLVEFTNADVAKLIRFRLDKIQAATLCSDDTKRRIECELTKKADRTFLWVSLILDLIERSSDASDEGLILTMSILPRELNQVYETILDRTPDPKSLVKLLSIIVASQRPLSLTELNMALSIRPSDRSRVDVQPRWQPNMSRRIKGVCGPFVRIIHGRVYLVHQTAKEFLLCPSNFERSPPFSWEHRLELSQVHLELAQICIWYLSFDDFAATQFPQITHDETDLYSIMNLQSNPHELLDYASNHWGAHARLAADTAAGPDLLQNALRLVNPRSKNFQTWFQLYWISIAKIWRFPDHLTSLMIASHMGLRKLVQLITENEVNLNTQDEEGWTALHWAVWEGHGVIWDGSEAVKYLLSLGALPTVFDKQGMAPLHWAVADGQENIVRLLLDSGAPVDIKDCRGSTALHLAAENGHVGVLELLIDHGADIHAVDCDVIDDTKSEEAGISINPAKRKREGHE</sequence>
<dbReference type="InterPro" id="IPR056884">
    <property type="entry name" value="NPHP3-like_N"/>
</dbReference>
<evidence type="ECO:0000313" key="7">
    <source>
        <dbReference type="EMBL" id="CEJ58923.1"/>
    </source>
</evidence>
<keyword evidence="8" id="KW-1185">Reference proteome</keyword>
<proteinExistence type="inferred from homology"/>
<accession>A0A0F7TQ53</accession>
<evidence type="ECO:0000259" key="4">
    <source>
        <dbReference type="Pfam" id="PF05057"/>
    </source>
</evidence>
<dbReference type="PROSITE" id="PS50297">
    <property type="entry name" value="ANK_REP_REGION"/>
    <property type="match status" value="2"/>
</dbReference>
<dbReference type="AlphaFoldDB" id="A0A0F7TQ53"/>
<feature type="domain" description="Nephrocystin 3-like N-terminal" evidence="6">
    <location>
        <begin position="352"/>
        <end position="524"/>
    </location>
</feature>
<evidence type="ECO:0000256" key="1">
    <source>
        <dbReference type="ARBA" id="ARBA00007920"/>
    </source>
</evidence>
<dbReference type="Gene3D" id="3.40.50.1820">
    <property type="entry name" value="alpha/beta hydrolase"/>
    <property type="match status" value="1"/>
</dbReference>
<name>A0A0F7TQ53_PENBI</name>
<dbReference type="InterPro" id="IPR007751">
    <property type="entry name" value="DUF676_lipase-like"/>
</dbReference>
<keyword evidence="2" id="KW-0677">Repeat</keyword>
<dbReference type="Pfam" id="PF12796">
    <property type="entry name" value="Ank_2"/>
    <property type="match status" value="1"/>
</dbReference>
<dbReference type="PRINTS" id="PR01415">
    <property type="entry name" value="ANKYRIN"/>
</dbReference>
<organism evidence="7 8">
    <name type="scientific">Penicillium brasilianum</name>
    <dbReference type="NCBI Taxonomy" id="104259"/>
    <lineage>
        <taxon>Eukaryota</taxon>
        <taxon>Fungi</taxon>
        <taxon>Dikarya</taxon>
        <taxon>Ascomycota</taxon>
        <taxon>Pezizomycotina</taxon>
        <taxon>Eurotiomycetes</taxon>
        <taxon>Eurotiomycetidae</taxon>
        <taxon>Eurotiales</taxon>
        <taxon>Aspergillaceae</taxon>
        <taxon>Penicillium</taxon>
    </lineage>
</organism>
<dbReference type="Pfam" id="PF22939">
    <property type="entry name" value="WHD_GPIID"/>
    <property type="match status" value="1"/>
</dbReference>
<feature type="domain" description="GPI inositol-deacylase winged helix" evidence="5">
    <location>
        <begin position="642"/>
        <end position="714"/>
    </location>
</feature>
<evidence type="ECO:0000256" key="2">
    <source>
        <dbReference type="ARBA" id="ARBA00022737"/>
    </source>
</evidence>
<gene>
    <name evidence="7" type="ORF">PMG11_07564</name>
</gene>
<dbReference type="InterPro" id="IPR054471">
    <property type="entry name" value="GPIID_WHD"/>
</dbReference>
<dbReference type="PANTHER" id="PTHR10039">
    <property type="entry name" value="AMELOGENIN"/>
    <property type="match status" value="1"/>
</dbReference>
<protein>
    <submittedName>
        <fullName evidence="7">Uncharacterized protein</fullName>
    </submittedName>
</protein>
<dbReference type="Gene3D" id="1.25.40.20">
    <property type="entry name" value="Ankyrin repeat-containing domain"/>
    <property type="match status" value="1"/>
</dbReference>
<feature type="repeat" description="ANK" evidence="3">
    <location>
        <begin position="872"/>
        <end position="910"/>
    </location>
</feature>
<dbReference type="InterPro" id="IPR027417">
    <property type="entry name" value="P-loop_NTPase"/>
</dbReference>
<dbReference type="PANTHER" id="PTHR10039:SF14">
    <property type="entry name" value="NACHT DOMAIN-CONTAINING PROTEIN"/>
    <property type="match status" value="1"/>
</dbReference>